<keyword evidence="12" id="KW-1185">Reference proteome</keyword>
<feature type="transmembrane region" description="Helical" evidence="10">
    <location>
        <begin position="143"/>
        <end position="169"/>
    </location>
</feature>
<protein>
    <recommendedName>
        <fullName evidence="13">Odorant receptor</fullName>
    </recommendedName>
</protein>
<sequence length="782" mass="92186">MFCLLDGEVFWLDRDNVKRSKDQRPSTPSEEKHRIPSIPILTSDMTPAPAYWFFNSIVVILQIDLAINLYTNWHNVLSRLLTLKEFLLSWSGLLGYMASNNAKDMLRYVHSHYEKYENEEHLTKEQKEILIKRDKLLLKYDKVIVFMLKYILHITCGLLTYVFILIFIYKCYKKGENYGKHPEIIHSYLPKAFESSMLFQLVYHTSIYVWYSMLLYNWSFISRSMLFNFTCLDTEIKLLALTLKQIEEWSVNERGVEGWQRAERGRELEERLRKIVLEHQAICRGLLDVGKNCSKVVFGILNLYGSQMCIYLAFITLIDDFNTRLRYISRYLITFAFVYYSCDSGQTVTDLGRKLKFAFYECSWVDKPYWFRRTIFLMNTRASKELVVRPFGLYDLDIGCIVWEKSSILTDVQVLKSGVTTHPASKFFFTVSLVIQVDLILNLYTEWGDPISRLLTLKEFILLWNGVLGFMSSKESKSMLNFVRQHFKKHKTDDKTSIKEKEMFEDRDKKVLKYNKVVSILLTYTLHITCGLVPYIMILISLLKSHQKGENFKNLPQILHLYFPKAFDTSLVFQLIYQTSIYVWYGLLLYYWTIIGKGVFFSFTCLATEINLFCYKMERIDEFNESEDKLRKNLRQIVLEHQSICRNIDDFGNISSKPLFGIINLYGSQICIYLAFITLIDDIHIKLKYITRYIITFSFVYFSASNGQTITDLGRKLRLSLFQCSWIDKPVWFRKSLLLMNIRASKEMVIRPFGLYILDIGCIVTVFKGTYTYLNFAKKLID</sequence>
<evidence type="ECO:0000256" key="1">
    <source>
        <dbReference type="ARBA" id="ARBA00004651"/>
    </source>
</evidence>
<keyword evidence="9" id="KW-0807">Transducer</keyword>
<evidence type="ECO:0000256" key="5">
    <source>
        <dbReference type="ARBA" id="ARBA00022725"/>
    </source>
</evidence>
<keyword evidence="4 10" id="KW-0812">Transmembrane</keyword>
<dbReference type="Pfam" id="PF02949">
    <property type="entry name" value="7tm_6"/>
    <property type="match status" value="2"/>
</dbReference>
<dbReference type="EMBL" id="QKKF02026847">
    <property type="protein sequence ID" value="RZF36179.1"/>
    <property type="molecule type" value="Genomic_DNA"/>
</dbReference>
<gene>
    <name evidence="11" type="ORF">LSTR_LSTR012803</name>
</gene>
<evidence type="ECO:0000256" key="10">
    <source>
        <dbReference type="SAM" id="Phobius"/>
    </source>
</evidence>
<keyword evidence="2" id="KW-1003">Cell membrane</keyword>
<evidence type="ECO:0000313" key="12">
    <source>
        <dbReference type="Proteomes" id="UP000291343"/>
    </source>
</evidence>
<evidence type="ECO:0008006" key="13">
    <source>
        <dbReference type="Google" id="ProtNLM"/>
    </source>
</evidence>
<dbReference type="AlphaFoldDB" id="A0A482WRD8"/>
<keyword evidence="3" id="KW-0716">Sensory transduction</keyword>
<feature type="transmembrane region" description="Helical" evidence="10">
    <location>
        <begin position="517"/>
        <end position="543"/>
    </location>
</feature>
<keyword evidence="5" id="KW-0552">Olfaction</keyword>
<feature type="transmembrane region" description="Helical" evidence="10">
    <location>
        <begin position="571"/>
        <end position="592"/>
    </location>
</feature>
<evidence type="ECO:0000256" key="4">
    <source>
        <dbReference type="ARBA" id="ARBA00022692"/>
    </source>
</evidence>
<dbReference type="InterPro" id="IPR004117">
    <property type="entry name" value="7tm6_olfct_rcpt"/>
</dbReference>
<evidence type="ECO:0000256" key="2">
    <source>
        <dbReference type="ARBA" id="ARBA00022475"/>
    </source>
</evidence>
<dbReference type="PANTHER" id="PTHR21137">
    <property type="entry name" value="ODORANT RECEPTOR"/>
    <property type="match status" value="1"/>
</dbReference>
<feature type="transmembrane region" description="Helical" evidence="10">
    <location>
        <begin position="50"/>
        <end position="70"/>
    </location>
</feature>
<evidence type="ECO:0000256" key="8">
    <source>
        <dbReference type="ARBA" id="ARBA00023170"/>
    </source>
</evidence>
<keyword evidence="8" id="KW-0675">Receptor</keyword>
<evidence type="ECO:0000256" key="3">
    <source>
        <dbReference type="ARBA" id="ARBA00022606"/>
    </source>
</evidence>
<evidence type="ECO:0000313" key="11">
    <source>
        <dbReference type="EMBL" id="RZF36179.1"/>
    </source>
</evidence>
<proteinExistence type="predicted"/>
<evidence type="ECO:0000256" key="7">
    <source>
        <dbReference type="ARBA" id="ARBA00023136"/>
    </source>
</evidence>
<dbReference type="GO" id="GO:0005549">
    <property type="term" value="F:odorant binding"/>
    <property type="evidence" value="ECO:0007669"/>
    <property type="project" value="InterPro"/>
</dbReference>
<reference evidence="11 12" key="1">
    <citation type="journal article" date="2017" name="Gigascience">
        <title>Genome sequence of the small brown planthopper, Laodelphax striatellus.</title>
        <authorList>
            <person name="Zhu J."/>
            <person name="Jiang F."/>
            <person name="Wang X."/>
            <person name="Yang P."/>
            <person name="Bao Y."/>
            <person name="Zhao W."/>
            <person name="Wang W."/>
            <person name="Lu H."/>
            <person name="Wang Q."/>
            <person name="Cui N."/>
            <person name="Li J."/>
            <person name="Chen X."/>
            <person name="Luo L."/>
            <person name="Yu J."/>
            <person name="Kang L."/>
            <person name="Cui F."/>
        </authorList>
    </citation>
    <scope>NUCLEOTIDE SEQUENCE [LARGE SCALE GENOMIC DNA]</scope>
    <source>
        <strain evidence="11">Lst14</strain>
    </source>
</reference>
<dbReference type="Proteomes" id="UP000291343">
    <property type="component" value="Unassembled WGS sequence"/>
</dbReference>
<name>A0A482WRD8_LAOST</name>
<keyword evidence="7 10" id="KW-0472">Membrane</keyword>
<keyword evidence="6 10" id="KW-1133">Transmembrane helix</keyword>
<comment type="caution">
    <text evidence="11">The sequence shown here is derived from an EMBL/GenBank/DDBJ whole genome shotgun (WGS) entry which is preliminary data.</text>
</comment>
<comment type="subcellular location">
    <subcellularLocation>
        <location evidence="1">Cell membrane</location>
        <topology evidence="1">Multi-pass membrane protein</topology>
    </subcellularLocation>
</comment>
<dbReference type="GO" id="GO:0004984">
    <property type="term" value="F:olfactory receptor activity"/>
    <property type="evidence" value="ECO:0007669"/>
    <property type="project" value="InterPro"/>
</dbReference>
<accession>A0A482WRD8</accession>
<organism evidence="11 12">
    <name type="scientific">Laodelphax striatellus</name>
    <name type="common">Small brown planthopper</name>
    <name type="synonym">Delphax striatella</name>
    <dbReference type="NCBI Taxonomy" id="195883"/>
    <lineage>
        <taxon>Eukaryota</taxon>
        <taxon>Metazoa</taxon>
        <taxon>Ecdysozoa</taxon>
        <taxon>Arthropoda</taxon>
        <taxon>Hexapoda</taxon>
        <taxon>Insecta</taxon>
        <taxon>Pterygota</taxon>
        <taxon>Neoptera</taxon>
        <taxon>Paraneoptera</taxon>
        <taxon>Hemiptera</taxon>
        <taxon>Auchenorrhyncha</taxon>
        <taxon>Fulgoroidea</taxon>
        <taxon>Delphacidae</taxon>
        <taxon>Criomorphinae</taxon>
        <taxon>Laodelphax</taxon>
    </lineage>
</organism>
<evidence type="ECO:0000256" key="6">
    <source>
        <dbReference type="ARBA" id="ARBA00022989"/>
    </source>
</evidence>
<feature type="transmembrane region" description="Helical" evidence="10">
    <location>
        <begin position="197"/>
        <end position="216"/>
    </location>
</feature>
<evidence type="ECO:0000256" key="9">
    <source>
        <dbReference type="ARBA" id="ARBA00023224"/>
    </source>
</evidence>
<dbReference type="PANTHER" id="PTHR21137:SF35">
    <property type="entry name" value="ODORANT RECEPTOR 19A-RELATED"/>
    <property type="match status" value="1"/>
</dbReference>
<dbReference type="InParanoid" id="A0A482WRD8"/>
<dbReference type="GO" id="GO:0007165">
    <property type="term" value="P:signal transduction"/>
    <property type="evidence" value="ECO:0007669"/>
    <property type="project" value="UniProtKB-KW"/>
</dbReference>
<dbReference type="OrthoDB" id="7696577at2759"/>
<feature type="transmembrane region" description="Helical" evidence="10">
    <location>
        <begin position="753"/>
        <end position="774"/>
    </location>
</feature>
<dbReference type="GO" id="GO:0005886">
    <property type="term" value="C:plasma membrane"/>
    <property type="evidence" value="ECO:0007669"/>
    <property type="project" value="UniProtKB-SubCell"/>
</dbReference>